<name>A0A286ACU5_9SPHI</name>
<keyword evidence="2" id="KW-1133">Transmembrane helix</keyword>
<feature type="domain" description="Two component regulator three Y" evidence="3">
    <location>
        <begin position="689"/>
        <end position="749"/>
    </location>
</feature>
<dbReference type="InterPro" id="IPR036388">
    <property type="entry name" value="WH-like_DNA-bd_sf"/>
</dbReference>
<dbReference type="Gene3D" id="2.130.10.10">
    <property type="entry name" value="YVTN repeat-like/Quinoprotein amine dehydrogenase"/>
    <property type="match status" value="3"/>
</dbReference>
<feature type="transmembrane region" description="Helical" evidence="2">
    <location>
        <begin position="752"/>
        <end position="774"/>
    </location>
</feature>
<evidence type="ECO:0000259" key="3">
    <source>
        <dbReference type="Pfam" id="PF07495"/>
    </source>
</evidence>
<feature type="coiled-coil region" evidence="1">
    <location>
        <begin position="801"/>
        <end position="828"/>
    </location>
</feature>
<dbReference type="Gene3D" id="1.10.10.10">
    <property type="entry name" value="Winged helix-like DNA-binding domain superfamily/Winged helix DNA-binding domain"/>
    <property type="match status" value="1"/>
</dbReference>
<dbReference type="InterPro" id="IPR016032">
    <property type="entry name" value="Sig_transdc_resp-reg_C-effctor"/>
</dbReference>
<evidence type="ECO:0000256" key="2">
    <source>
        <dbReference type="SAM" id="Phobius"/>
    </source>
</evidence>
<dbReference type="InterPro" id="IPR011123">
    <property type="entry name" value="Y_Y_Y"/>
</dbReference>
<keyword evidence="1" id="KW-0175">Coiled coil</keyword>
<dbReference type="Gene3D" id="2.60.40.10">
    <property type="entry name" value="Immunoglobulins"/>
    <property type="match status" value="1"/>
</dbReference>
<keyword evidence="2" id="KW-0812">Transmembrane</keyword>
<dbReference type="InterPro" id="IPR013783">
    <property type="entry name" value="Ig-like_fold"/>
</dbReference>
<organism evidence="4 5">
    <name type="scientific">Pedobacter xixiisoli</name>
    <dbReference type="NCBI Taxonomy" id="1476464"/>
    <lineage>
        <taxon>Bacteria</taxon>
        <taxon>Pseudomonadati</taxon>
        <taxon>Bacteroidota</taxon>
        <taxon>Sphingobacteriia</taxon>
        <taxon>Sphingobacteriales</taxon>
        <taxon>Sphingobacteriaceae</taxon>
        <taxon>Pedobacter</taxon>
    </lineage>
</organism>
<evidence type="ECO:0000313" key="5">
    <source>
        <dbReference type="Proteomes" id="UP000219281"/>
    </source>
</evidence>
<keyword evidence="5" id="KW-1185">Reference proteome</keyword>
<dbReference type="GO" id="GO:0006355">
    <property type="term" value="P:regulation of DNA-templated transcription"/>
    <property type="evidence" value="ECO:0007669"/>
    <property type="project" value="InterPro"/>
</dbReference>
<gene>
    <name evidence="4" type="ORF">SAMN06297358_3428</name>
</gene>
<evidence type="ECO:0000256" key="1">
    <source>
        <dbReference type="SAM" id="Coils"/>
    </source>
</evidence>
<proteinExistence type="predicted"/>
<dbReference type="GO" id="GO:0003677">
    <property type="term" value="F:DNA binding"/>
    <property type="evidence" value="ECO:0007669"/>
    <property type="project" value="InterPro"/>
</dbReference>
<dbReference type="Proteomes" id="UP000219281">
    <property type="component" value="Unassembled WGS sequence"/>
</dbReference>
<dbReference type="EMBL" id="OCMT01000004">
    <property type="protein sequence ID" value="SOD19723.1"/>
    <property type="molecule type" value="Genomic_DNA"/>
</dbReference>
<dbReference type="Pfam" id="PF07495">
    <property type="entry name" value="Y_Y_Y"/>
    <property type="match status" value="1"/>
</dbReference>
<protein>
    <submittedName>
        <fullName evidence="4">Y_Y_Y domain-containing protein</fullName>
    </submittedName>
</protein>
<reference evidence="5" key="1">
    <citation type="submission" date="2017-09" db="EMBL/GenBank/DDBJ databases">
        <authorList>
            <person name="Varghese N."/>
            <person name="Submissions S."/>
        </authorList>
    </citation>
    <scope>NUCLEOTIDE SEQUENCE [LARGE SCALE GENOMIC DNA]</scope>
    <source>
        <strain evidence="5">CGMCC 1.12803</strain>
    </source>
</reference>
<accession>A0A286ACU5</accession>
<keyword evidence="2" id="KW-0472">Membrane</keyword>
<dbReference type="SUPFAM" id="SSF63829">
    <property type="entry name" value="Calcium-dependent phosphotriesterase"/>
    <property type="match status" value="2"/>
</dbReference>
<dbReference type="AlphaFoldDB" id="A0A286ACU5"/>
<dbReference type="SUPFAM" id="SSF46894">
    <property type="entry name" value="C-terminal effector domain of the bipartite response regulators"/>
    <property type="match status" value="1"/>
</dbReference>
<evidence type="ECO:0000313" key="4">
    <source>
        <dbReference type="EMBL" id="SOD19723.1"/>
    </source>
</evidence>
<sequence length="965" mass="109733">MSTFILLMKHQIFSLLLFSISFLGFAQNPIGMPDIVNYENTTYSAGTHNWDIQQDRNGVMYFANDEGVLTFDGSRWKVYPLPNKTIVRSIKIGNDNKIYAGGQGDFGFFSPNENGKLIFTSLKEKIPSQYRSFADIWNVHSLGGAIFFRAENNIFKWQNDKITVLQTKTKWLYMGMANNTIIAHEKDKGLLKLSGNSWLPLLTGSVPYDFMVSSISQFGKDTILVSSFAHGLHTIQGGQITPVKAAGNILNISNARRIDHNSIAIATLYNGCYLMDNNGKLIYHLSKSSGLQNNAIIGLFKDNSNNIWLGLADGISFIANNNAIKHINPAIFDNAAGHTSMIYNNKLFVGLSNGFYSLPLVGEKDISATQNNFATVPNANGQAWGMNIVNGKLLLGRHEGAFELTEKGAQPVSTAQGYWNFSSYHQPNASSPTVLAGNYNGISILNYANNQFNVVGTINNFTESARFVVADNKNNVWVSHPYKGVYKIALTGMRTKSVTLYTDKKGLPSTFNNHIYQVKNRIVVGTEKGVYEYNTTKDRFEISSYFEPIFEKKYVRYLKEDAQGNIWFIEEKKLGVARYNGKTYKLLYIPELNGKTLGGFEHINCVDKNNVFIGAQKGFYHLNYEKYLANDGKQQVRISLVKAFGKSDIGLFGGYFGNVNENAEQKEIPKIKHGWNSFHFEYSSTVNRNKENTFYSCYLKGFDEKWSALDKKTEKDYTNLPAGHYTFMVKTQDNLGNESPVATYEFTILPPWYQSIVAYLVYGLIFLGIIYLVYKRQQRKITNQRIAFQREQEHTKYMHQLEMDKSEKEIIKLKNEKLELEIDTKNSELASNTMHLVQKADMMLKIKNELFKLKNELKDDSQTADFNKIIRLLSAEEKSDESWEQFSVHFDKVHVDFIKHLKDKFPSITSNELRLSAYLKMNLSTKEIATLMKISPRGVEIGRYRLRKKLNIPSAVNLFEFFNAV</sequence>
<dbReference type="InterPro" id="IPR015943">
    <property type="entry name" value="WD40/YVTN_repeat-like_dom_sf"/>
</dbReference>